<sequence length="119" mass="13040">MQPMKSLFPFRLFASAPEDSEVLPSALLDPAAQAFPAPNPLPSVTDSTPTLFTDSEEDSQPQSALLKTIGWISAGMGALALGVIVGRELRIRYKFNRRTPYDFYEHAGDEHDLEFGVGI</sequence>
<feature type="compositionally biased region" description="Polar residues" evidence="1">
    <location>
        <begin position="42"/>
        <end position="53"/>
    </location>
</feature>
<gene>
    <name evidence="3" type="ORF">GRAN_1000</name>
</gene>
<evidence type="ECO:0000256" key="1">
    <source>
        <dbReference type="SAM" id="MobiDB-lite"/>
    </source>
</evidence>
<feature type="region of interest" description="Disordered" evidence="1">
    <location>
        <begin position="37"/>
        <end position="60"/>
    </location>
</feature>
<dbReference type="Proteomes" id="UP000289437">
    <property type="component" value="Unassembled WGS sequence"/>
</dbReference>
<name>A0A4Q0T512_9BACT</name>
<evidence type="ECO:0000256" key="2">
    <source>
        <dbReference type="SAM" id="Phobius"/>
    </source>
</evidence>
<evidence type="ECO:0000313" key="3">
    <source>
        <dbReference type="EMBL" id="RXH57690.1"/>
    </source>
</evidence>
<evidence type="ECO:0000313" key="4">
    <source>
        <dbReference type="Proteomes" id="UP000289437"/>
    </source>
</evidence>
<proteinExistence type="predicted"/>
<organism evidence="3 4">
    <name type="scientific">Granulicella sibirica</name>
    <dbReference type="NCBI Taxonomy" id="2479048"/>
    <lineage>
        <taxon>Bacteria</taxon>
        <taxon>Pseudomonadati</taxon>
        <taxon>Acidobacteriota</taxon>
        <taxon>Terriglobia</taxon>
        <taxon>Terriglobales</taxon>
        <taxon>Acidobacteriaceae</taxon>
        <taxon>Granulicella</taxon>
    </lineage>
</organism>
<accession>A0A4Q0T512</accession>
<reference evidence="3 4" key="1">
    <citation type="submission" date="2018-11" db="EMBL/GenBank/DDBJ databases">
        <authorList>
            <person name="Mardanov A.V."/>
            <person name="Ravin N.V."/>
            <person name="Dedysh S.N."/>
        </authorList>
    </citation>
    <scope>NUCLEOTIDE SEQUENCE [LARGE SCALE GENOMIC DNA]</scope>
    <source>
        <strain evidence="3 4">AF10</strain>
    </source>
</reference>
<protein>
    <submittedName>
        <fullName evidence="3">Uncharacterized protein</fullName>
    </submittedName>
</protein>
<keyword evidence="2" id="KW-1133">Transmembrane helix</keyword>
<keyword evidence="2" id="KW-0472">Membrane</keyword>
<comment type="caution">
    <text evidence="3">The sequence shown here is derived from an EMBL/GenBank/DDBJ whole genome shotgun (WGS) entry which is preliminary data.</text>
</comment>
<keyword evidence="2" id="KW-0812">Transmembrane</keyword>
<feature type="transmembrane region" description="Helical" evidence="2">
    <location>
        <begin position="69"/>
        <end position="89"/>
    </location>
</feature>
<dbReference type="AlphaFoldDB" id="A0A4Q0T512"/>
<reference evidence="4" key="2">
    <citation type="submission" date="2019-02" db="EMBL/GenBank/DDBJ databases">
        <title>Granulicella sibirica sp. nov., a psychrotolerant acidobacterium isolated from an organic soil layer in forested tundra, West Siberia.</title>
        <authorList>
            <person name="Oshkin I.Y."/>
            <person name="Kulichevskaya I.S."/>
            <person name="Rijpstra W.I.C."/>
            <person name="Sinninghe Damste J.S."/>
            <person name="Rakitin A.L."/>
            <person name="Ravin N.V."/>
            <person name="Dedysh S.N."/>
        </authorList>
    </citation>
    <scope>NUCLEOTIDE SEQUENCE [LARGE SCALE GENOMIC DNA]</scope>
    <source>
        <strain evidence="4">AF10</strain>
    </source>
</reference>
<dbReference type="EMBL" id="RDSM01000001">
    <property type="protein sequence ID" value="RXH57690.1"/>
    <property type="molecule type" value="Genomic_DNA"/>
</dbReference>
<keyword evidence="4" id="KW-1185">Reference proteome</keyword>